<keyword evidence="13 18" id="KW-0472">Membrane</keyword>
<name>A0A7U4LFU8_9SPHN</name>
<dbReference type="GO" id="GO:0005524">
    <property type="term" value="F:ATP binding"/>
    <property type="evidence" value="ECO:0007669"/>
    <property type="project" value="UniProtKB-KW"/>
</dbReference>
<keyword evidence="10" id="KW-0418">Kinase</keyword>
<dbReference type="InterPro" id="IPR005702">
    <property type="entry name" value="Wzc-like_C"/>
</dbReference>
<dbReference type="SUPFAM" id="SSF52540">
    <property type="entry name" value="P-loop containing nucleoside triphosphate hydrolases"/>
    <property type="match status" value="1"/>
</dbReference>
<feature type="domain" description="Tyrosine-protein kinase G-rich" evidence="21">
    <location>
        <begin position="379"/>
        <end position="449"/>
    </location>
</feature>
<proteinExistence type="inferred from homology"/>
<dbReference type="PANTHER" id="PTHR32309">
    <property type="entry name" value="TYROSINE-PROTEIN KINASE"/>
    <property type="match status" value="1"/>
</dbReference>
<evidence type="ECO:0000256" key="7">
    <source>
        <dbReference type="ARBA" id="ARBA00022679"/>
    </source>
</evidence>
<comment type="catalytic activity">
    <reaction evidence="15">
        <text>L-tyrosyl-[protein] + ATP = O-phospho-L-tyrosyl-[protein] + ADP + H(+)</text>
        <dbReference type="Rhea" id="RHEA:10596"/>
        <dbReference type="Rhea" id="RHEA-COMP:10136"/>
        <dbReference type="Rhea" id="RHEA-COMP:20101"/>
        <dbReference type="ChEBI" id="CHEBI:15378"/>
        <dbReference type="ChEBI" id="CHEBI:30616"/>
        <dbReference type="ChEBI" id="CHEBI:46858"/>
        <dbReference type="ChEBI" id="CHEBI:61978"/>
        <dbReference type="ChEBI" id="CHEBI:456216"/>
        <dbReference type="EC" id="2.7.10.2"/>
    </reaction>
</comment>
<keyword evidence="6" id="KW-0997">Cell inner membrane</keyword>
<accession>A0A7U4LFU8</accession>
<evidence type="ECO:0000256" key="13">
    <source>
        <dbReference type="ARBA" id="ARBA00023136"/>
    </source>
</evidence>
<evidence type="ECO:0000256" key="15">
    <source>
        <dbReference type="ARBA" id="ARBA00051245"/>
    </source>
</evidence>
<dbReference type="InterPro" id="IPR003856">
    <property type="entry name" value="LPS_length_determ_N"/>
</dbReference>
<keyword evidence="8 18" id="KW-0812">Transmembrane</keyword>
<evidence type="ECO:0000256" key="18">
    <source>
        <dbReference type="SAM" id="Phobius"/>
    </source>
</evidence>
<comment type="similarity">
    <text evidence="2">Belongs to the CpsD/CapB family.</text>
</comment>
<dbReference type="OrthoDB" id="230260at2"/>
<dbReference type="Gene3D" id="3.40.50.300">
    <property type="entry name" value="P-loop containing nucleotide triphosphate hydrolases"/>
    <property type="match status" value="1"/>
</dbReference>
<dbReference type="Pfam" id="PF02706">
    <property type="entry name" value="Wzz"/>
    <property type="match status" value="1"/>
</dbReference>
<evidence type="ECO:0000259" key="20">
    <source>
        <dbReference type="Pfam" id="PF13614"/>
    </source>
</evidence>
<evidence type="ECO:0000256" key="11">
    <source>
        <dbReference type="ARBA" id="ARBA00022840"/>
    </source>
</evidence>
<dbReference type="InterPro" id="IPR032807">
    <property type="entry name" value="GNVR"/>
</dbReference>
<evidence type="ECO:0000256" key="14">
    <source>
        <dbReference type="ARBA" id="ARBA00023137"/>
    </source>
</evidence>
<dbReference type="Pfam" id="PF13614">
    <property type="entry name" value="AAA_31"/>
    <property type="match status" value="1"/>
</dbReference>
<dbReference type="PANTHER" id="PTHR32309:SF13">
    <property type="entry name" value="FERRIC ENTEROBACTIN TRANSPORT PROTEIN FEPE"/>
    <property type="match status" value="1"/>
</dbReference>
<evidence type="ECO:0000256" key="17">
    <source>
        <dbReference type="SAM" id="MobiDB-lite"/>
    </source>
</evidence>
<evidence type="ECO:0000256" key="2">
    <source>
        <dbReference type="ARBA" id="ARBA00007316"/>
    </source>
</evidence>
<dbReference type="InterPro" id="IPR050445">
    <property type="entry name" value="Bact_polysacc_biosynth/exp"/>
</dbReference>
<dbReference type="RefSeq" id="WP_044333310.1">
    <property type="nucleotide sequence ID" value="NZ_CP010836.1"/>
</dbReference>
<dbReference type="EC" id="2.7.10.2" evidence="4"/>
<feature type="region of interest" description="Disordered" evidence="17">
    <location>
        <begin position="706"/>
        <end position="728"/>
    </location>
</feature>
<evidence type="ECO:0000313" key="22">
    <source>
        <dbReference type="EMBL" id="AJP72830.1"/>
    </source>
</evidence>
<evidence type="ECO:0000256" key="6">
    <source>
        <dbReference type="ARBA" id="ARBA00022519"/>
    </source>
</evidence>
<keyword evidence="5" id="KW-1003">Cell membrane</keyword>
<keyword evidence="23" id="KW-1185">Reference proteome</keyword>
<dbReference type="Proteomes" id="UP000032300">
    <property type="component" value="Chromosome"/>
</dbReference>
<evidence type="ECO:0000256" key="4">
    <source>
        <dbReference type="ARBA" id="ARBA00011903"/>
    </source>
</evidence>
<dbReference type="GO" id="GO:0005886">
    <property type="term" value="C:plasma membrane"/>
    <property type="evidence" value="ECO:0007669"/>
    <property type="project" value="UniProtKB-SubCell"/>
</dbReference>
<evidence type="ECO:0000313" key="23">
    <source>
        <dbReference type="Proteomes" id="UP000032300"/>
    </source>
</evidence>
<dbReference type="InterPro" id="IPR027417">
    <property type="entry name" value="P-loop_NTPase"/>
</dbReference>
<evidence type="ECO:0000256" key="10">
    <source>
        <dbReference type="ARBA" id="ARBA00022777"/>
    </source>
</evidence>
<evidence type="ECO:0000256" key="9">
    <source>
        <dbReference type="ARBA" id="ARBA00022741"/>
    </source>
</evidence>
<reference evidence="22 23" key="1">
    <citation type="journal article" date="2015" name="Int. J. Syst. Evol. Microbiol.">
        <title>Sphingomonas hengshuiensis sp. nov., isolated from lake wetland.</title>
        <authorList>
            <person name="Wei S."/>
            <person name="Wang T."/>
            <person name="Liu H."/>
            <person name="Zhang C."/>
            <person name="Guo J."/>
            <person name="Wang Q."/>
            <person name="Liang K."/>
            <person name="Zhang Z."/>
        </authorList>
    </citation>
    <scope>NUCLEOTIDE SEQUENCE [LARGE SCALE GENOMIC DNA]</scope>
    <source>
        <strain evidence="22 23">WHSC-8</strain>
    </source>
</reference>
<evidence type="ECO:0000256" key="3">
    <source>
        <dbReference type="ARBA" id="ARBA00008883"/>
    </source>
</evidence>
<keyword evidence="12 18" id="KW-1133">Transmembrane helix</keyword>
<dbReference type="KEGG" id="sphi:TS85_15155"/>
<dbReference type="AlphaFoldDB" id="A0A7U4LFU8"/>
<organism evidence="22 23">
    <name type="scientific">Sphingomonas hengshuiensis</name>
    <dbReference type="NCBI Taxonomy" id="1609977"/>
    <lineage>
        <taxon>Bacteria</taxon>
        <taxon>Pseudomonadati</taxon>
        <taxon>Pseudomonadota</taxon>
        <taxon>Alphaproteobacteria</taxon>
        <taxon>Sphingomonadales</taxon>
        <taxon>Sphingomonadaceae</taxon>
        <taxon>Sphingomonas</taxon>
    </lineage>
</organism>
<feature type="domain" description="AAA" evidence="20">
    <location>
        <begin position="525"/>
        <end position="656"/>
    </location>
</feature>
<reference evidence="22 23" key="2">
    <citation type="submission" date="2015-02" db="EMBL/GenBank/DDBJ databases">
        <title>The complete genome of Sphingomonas hengshuiensis sp. WHSC-8 isolated from soil of Hengshui Lake.</title>
        <authorList>
            <person name="Wei S."/>
            <person name="Guo J."/>
            <person name="Su C."/>
            <person name="Wu R."/>
            <person name="Zhang Z."/>
            <person name="Liang K."/>
            <person name="Li H."/>
            <person name="Wang T."/>
            <person name="Liu H."/>
            <person name="Zhang C."/>
            <person name="Li Z."/>
            <person name="Wang Q."/>
            <person name="Meng J."/>
        </authorList>
    </citation>
    <scope>NUCLEOTIDE SEQUENCE [LARGE SCALE GENOMIC DNA]</scope>
    <source>
        <strain evidence="22 23">WHSC-8</strain>
    </source>
</reference>
<keyword evidence="9" id="KW-0547">Nucleotide-binding</keyword>
<dbReference type="InterPro" id="IPR025669">
    <property type="entry name" value="AAA_dom"/>
</dbReference>
<evidence type="ECO:0000256" key="5">
    <source>
        <dbReference type="ARBA" id="ARBA00022475"/>
    </source>
</evidence>
<evidence type="ECO:0000259" key="21">
    <source>
        <dbReference type="Pfam" id="PF13807"/>
    </source>
</evidence>
<evidence type="ECO:0000256" key="12">
    <source>
        <dbReference type="ARBA" id="ARBA00022989"/>
    </source>
</evidence>
<dbReference type="CDD" id="cd05387">
    <property type="entry name" value="BY-kinase"/>
    <property type="match status" value="1"/>
</dbReference>
<feature type="transmembrane region" description="Helical" evidence="18">
    <location>
        <begin position="432"/>
        <end position="454"/>
    </location>
</feature>
<comment type="subcellular location">
    <subcellularLocation>
        <location evidence="1">Cell inner membrane</location>
        <topology evidence="1">Multi-pass membrane protein</topology>
    </subcellularLocation>
</comment>
<feature type="coiled-coil region" evidence="16">
    <location>
        <begin position="194"/>
        <end position="221"/>
    </location>
</feature>
<sequence>MIHAATSNQPQETGVETEAASLEIQEILRILREQYRTILACIAGGLLVTGALSLLSAPLYRSSALLQYDPSATEPIEQSRTMMLRSAVMNQEMVATQVGLLRSDALAMRVAERLNLAGQPGYGGTIGSREDRLQRAASRLKGAIQVEAIKSSLLLRVSVSAGNAELSTQLTNALAEEFIASSLERRYSSSSYARKFLSDQLAKTKLALEQSERNVNDYAIQARLFRRPGQAADGKVSDEGVTLSAVDLAALQDALNQARVRRVAAETAWRAGASERPASNEAAISPLIQQRAQLQAQYALNLKLFKPDYPAMREIQAQIAKLDDQIARERAEGTGETGRALRAAYQAALRAEQVLDVRFDAAKVEMRGERSRSIQYNILQREADTNRSQYEALLQRYKDVTVAGGIGQSNISLADPPRVPQRPYRPNWPVNLMLGLFAGLAIGVVAAFTANLLFDTIVVGADVRRKLGLRLLGAVPLDRNSLELDVALANRKSAIAEAYYSTLTGLKFARPEGMPGTLSITSSFPGEGKSTTAFAIAALSARLGRRVLLIDADLRRPTFHGKGRGVGLANLLASERPATDFIESMEIDNLSLMPAGQVSDSAAELLSSARLPAIVAEVRDRFDLIVLDGPPVLGLTDAPLLASVVDATMIVIESGKIRTPNVANAVRRVREAGGRVIGVVLTKVTQRNADSGGYGYYEYQSSTASESARFDPNASETKAPAVARVQRT</sequence>
<protein>
    <recommendedName>
        <fullName evidence="4">non-specific protein-tyrosine kinase</fullName>
        <ecNumber evidence="4">2.7.10.2</ecNumber>
    </recommendedName>
</protein>
<dbReference type="Pfam" id="PF13807">
    <property type="entry name" value="GNVR"/>
    <property type="match status" value="1"/>
</dbReference>
<feature type="transmembrane region" description="Helical" evidence="18">
    <location>
        <begin position="38"/>
        <end position="60"/>
    </location>
</feature>
<dbReference type="GO" id="GO:0004715">
    <property type="term" value="F:non-membrane spanning protein tyrosine kinase activity"/>
    <property type="evidence" value="ECO:0007669"/>
    <property type="project" value="UniProtKB-EC"/>
</dbReference>
<gene>
    <name evidence="22" type="ORF">TS85_15155</name>
</gene>
<evidence type="ECO:0000259" key="19">
    <source>
        <dbReference type="Pfam" id="PF02706"/>
    </source>
</evidence>
<dbReference type="NCBIfam" id="TIGR01007">
    <property type="entry name" value="eps_fam"/>
    <property type="match status" value="1"/>
</dbReference>
<comment type="similarity">
    <text evidence="3">Belongs to the etk/wzc family.</text>
</comment>
<feature type="domain" description="Polysaccharide chain length determinant N-terminal" evidence="19">
    <location>
        <begin position="22"/>
        <end position="112"/>
    </location>
</feature>
<keyword evidence="16" id="KW-0175">Coiled coil</keyword>
<evidence type="ECO:0000256" key="1">
    <source>
        <dbReference type="ARBA" id="ARBA00004429"/>
    </source>
</evidence>
<keyword evidence="14" id="KW-0829">Tyrosine-protein kinase</keyword>
<dbReference type="EMBL" id="CP010836">
    <property type="protein sequence ID" value="AJP72830.1"/>
    <property type="molecule type" value="Genomic_DNA"/>
</dbReference>
<keyword evidence="7" id="KW-0808">Transferase</keyword>
<evidence type="ECO:0000256" key="8">
    <source>
        <dbReference type="ARBA" id="ARBA00022692"/>
    </source>
</evidence>
<keyword evidence="11" id="KW-0067">ATP-binding</keyword>
<evidence type="ECO:0000256" key="16">
    <source>
        <dbReference type="SAM" id="Coils"/>
    </source>
</evidence>